<reference evidence="3" key="3">
    <citation type="submission" date="2025-09" db="UniProtKB">
        <authorList>
            <consortium name="Ensembl"/>
        </authorList>
    </citation>
    <scope>IDENTIFICATION</scope>
</reference>
<name>H0XKM2_OTOGA</name>
<reference evidence="3" key="2">
    <citation type="submission" date="2025-08" db="UniProtKB">
        <authorList>
            <consortium name="Ensembl"/>
        </authorList>
    </citation>
    <scope>IDENTIFICATION</scope>
</reference>
<evidence type="ECO:0000313" key="3">
    <source>
        <dbReference type="Ensembl" id="ENSOGAP00000016662.1"/>
    </source>
</evidence>
<dbReference type="PANTHER" id="PTHR22796">
    <property type="entry name" value="URG4-RELATED"/>
    <property type="match status" value="1"/>
</dbReference>
<reference evidence="4" key="1">
    <citation type="submission" date="2011-03" db="EMBL/GenBank/DDBJ databases">
        <title>Version 3 of the genome sequence of Otolemur garnettii (Bushbaby).</title>
        <authorList>
            <consortium name="The Broad Institute Genome Sequencing Platform"/>
            <person name="Di Palma F."/>
            <person name="Johnson J."/>
            <person name="Lander E.S."/>
            <person name="Lindblad-Toh K."/>
            <person name="Jaffe D.B."/>
            <person name="Gnerre S."/>
            <person name="MacCallum I."/>
            <person name="Przybylski D."/>
            <person name="Ribeiro F.J."/>
            <person name="Burton J.N."/>
            <person name="Walker B.J."/>
            <person name="Sharpe T."/>
            <person name="Hall G."/>
        </authorList>
    </citation>
    <scope>NUCLEOTIDE SEQUENCE [LARGE SCALE GENOMIC DNA]</scope>
</reference>
<organism evidence="3 4">
    <name type="scientific">Otolemur garnettii</name>
    <name type="common">Small-eared galago</name>
    <name type="synonym">Garnett's greater bushbaby</name>
    <dbReference type="NCBI Taxonomy" id="30611"/>
    <lineage>
        <taxon>Eukaryota</taxon>
        <taxon>Metazoa</taxon>
        <taxon>Chordata</taxon>
        <taxon>Craniata</taxon>
        <taxon>Vertebrata</taxon>
        <taxon>Euteleostomi</taxon>
        <taxon>Mammalia</taxon>
        <taxon>Eutheria</taxon>
        <taxon>Euarchontoglires</taxon>
        <taxon>Primates</taxon>
        <taxon>Strepsirrhini</taxon>
        <taxon>Lorisiformes</taxon>
        <taxon>Galagidae</taxon>
        <taxon>Otolemur</taxon>
    </lineage>
</organism>
<protein>
    <recommendedName>
        <fullName evidence="2">MACPF domain-containing protein</fullName>
    </recommendedName>
</protein>
<sequence>MATAGDTPDKPVLKDKKKPDLQEMLEKVGLSVDFWLSKLQKDLDVTCAQALQHLEEKDLQKLKTQARHSWEKKALEKLLNLSNSESELQKSRIEIAKENQKQAENALKDMKNLISQGKQQEAEAVKKKEAELRQATNIPEKCGPSSEKPLREVIHDMQNQLQLRDMALSQHQNLPDKDLLRWVSGGLALQGIYKTTHQRNLIQKREELLKVPKDFSLCGPQQGTRMETVEFRSSQEEFMFTQTIEKLGFSATAAAKGGGWGFSLEAVLGHSKHSESMKTQQTHCEKSYFCSTKFSYIPLASFHFSKDQLQLSEAALQELKYIEDLLDQTTDPGRSSSLRQKTKAFFHRFGSHANQGPLHLGGIYWWKAISEGFQREQLEEVKEQSAKALDMFISGSHNNGVVEASAGMNVSNSDSKTTSQKNTSKNLQAKVQLCAAQTGGPPEANGLVQWRAGLIASNRTWYIIDREIQLEPIWEILPFSHRNDFKDPIQVAKYLEACYTDLTRPPAHIQDEEKLQNDWEKARAFLQDEKSWEIPDREEQLQKLMNFKQKLSDQTESYDSWINICLTDWDLQNFLVNTVDICKKTSNHKTAYIKSQLRSLLDPHIYRVANFPQAHSIMQWIFHSESEEEHLNISQFSELMKVLRKIHNDLMEAKVKSASQEILNSQRKATNEVTMALSCFLKCLQETEQSDIQLLILSIATGVGYDEENKTFQYPLGSDKVNFLINEMQTAQTKYQELRNICSYRAQAFVVLTGLTATAGDTAISPKEKTQRMALTRCHLRKSITKEVAHVLTKHGADCNWGNLEKDLKLLIDGDFEATISFLQIDEVRKQLQSLFQGKKQPHKTHENKNNKSEVMENGAFLELLQRLGLEHYYPKKMSKANFHLIYKTSVYNTQPSSEQDLPFYFLQKLLMLDYKLRYLVFKDDRN</sequence>
<proteinExistence type="predicted"/>
<keyword evidence="4" id="KW-1185">Reference proteome</keyword>
<dbReference type="STRING" id="30611.ENSOGAP00000016662"/>
<evidence type="ECO:0000313" key="4">
    <source>
        <dbReference type="Proteomes" id="UP000005225"/>
    </source>
</evidence>
<dbReference type="InterPro" id="IPR020864">
    <property type="entry name" value="MACPF"/>
</dbReference>
<dbReference type="InParanoid" id="H0XKM2"/>
<dbReference type="eggNOG" id="ENOG502QVVR">
    <property type="taxonomic scope" value="Eukaryota"/>
</dbReference>
<accession>H0XKM2</accession>
<dbReference type="AlphaFoldDB" id="H0XKM2"/>
<feature type="coiled-coil region" evidence="1">
    <location>
        <begin position="81"/>
        <end position="138"/>
    </location>
</feature>
<dbReference type="EMBL" id="AAQR03001602">
    <property type="status" value="NOT_ANNOTATED_CDS"/>
    <property type="molecule type" value="Genomic_DNA"/>
</dbReference>
<dbReference type="Ensembl" id="ENSOGAT00000025289.1">
    <property type="protein sequence ID" value="ENSOGAP00000016662.1"/>
    <property type="gene ID" value="ENSOGAG00000028235.1"/>
</dbReference>
<dbReference type="PANTHER" id="PTHR22796:SF6">
    <property type="entry name" value="INTERFERON-INDUCED VERY LARGE GTPASE 1-RELATED"/>
    <property type="match status" value="1"/>
</dbReference>
<dbReference type="OMA" id="CEATISL"/>
<evidence type="ECO:0000259" key="2">
    <source>
        <dbReference type="Pfam" id="PF01823"/>
    </source>
</evidence>
<dbReference type="HOGENOM" id="CLU_315596_0_0_1"/>
<dbReference type="Proteomes" id="UP000005225">
    <property type="component" value="Unassembled WGS sequence"/>
</dbReference>
<keyword evidence="1" id="KW-0175">Coiled coil</keyword>
<feature type="domain" description="MACPF" evidence="2">
    <location>
        <begin position="272"/>
        <end position="452"/>
    </location>
</feature>
<evidence type="ECO:0000256" key="1">
    <source>
        <dbReference type="SAM" id="Coils"/>
    </source>
</evidence>
<dbReference type="Pfam" id="PF01823">
    <property type="entry name" value="MACPF"/>
    <property type="match status" value="1"/>
</dbReference>
<dbReference type="GeneTree" id="ENSGT00940000154393"/>